<comment type="caution">
    <text evidence="13">The sequence shown here is derived from an EMBL/GenBank/DDBJ whole genome shotgun (WGS) entry which is preliminary data.</text>
</comment>
<evidence type="ECO:0000256" key="7">
    <source>
        <dbReference type="ARBA" id="ARBA00023002"/>
    </source>
</evidence>
<dbReference type="PANTHER" id="PTHR43765:SF2">
    <property type="entry name" value="2-DEHYDROPANTOATE 2-REDUCTASE"/>
    <property type="match status" value="1"/>
</dbReference>
<protein>
    <recommendedName>
        <fullName evidence="4 10">2-dehydropantoate 2-reductase</fullName>
        <ecNumber evidence="3 10">1.1.1.169</ecNumber>
    </recommendedName>
    <alternativeName>
        <fullName evidence="8 10">Ketopantoate reductase</fullName>
    </alternativeName>
</protein>
<dbReference type="Pfam" id="PF02558">
    <property type="entry name" value="ApbA"/>
    <property type="match status" value="1"/>
</dbReference>
<dbReference type="Gene3D" id="1.10.1040.10">
    <property type="entry name" value="N-(1-d-carboxylethyl)-l-norvaline Dehydrogenase, domain 2"/>
    <property type="match status" value="1"/>
</dbReference>
<sequence length="311" mass="34596">MTFQTDSTTWLIIGAGAIGLLWACKLQLAGHKVILINRHKVGKHTIDLIDGTKITTLEIQHSTPYELASNPGNRQFNQVLICTKAFDQLAAYDQIKQQLSNDAFVISLCNGIGVQATIQTSLIKKHVLVVGTTSEGALKHSHSKVEKTGEGTSAFGFFEEKYNQSHTLPLALQSFLEKNIMAKVLIKAIINAVINPLTAINQVTNGTLLMKPLNEQALLAIEELFNLLKRPGFIQNNPSIKYLTITQESLTEIVFDVAKKTAKNKSSMLEDVRHQRQTEIDFISGFFINEAKKINVELPIQNTFFEQVTHI</sequence>
<accession>A0ABT4JPR1</accession>
<gene>
    <name evidence="13" type="ORF">O1D97_01500</name>
</gene>
<dbReference type="Gene3D" id="3.40.50.720">
    <property type="entry name" value="NAD(P)-binding Rossmann-like Domain"/>
    <property type="match status" value="1"/>
</dbReference>
<dbReference type="InterPro" id="IPR008927">
    <property type="entry name" value="6-PGluconate_DH-like_C_sf"/>
</dbReference>
<comment type="pathway">
    <text evidence="1 10">Cofactor biosynthesis; (R)-pantothenate biosynthesis; (R)-pantoate from 3-methyl-2-oxobutanoate: step 2/2.</text>
</comment>
<dbReference type="Proteomes" id="UP001149719">
    <property type="component" value="Unassembled WGS sequence"/>
</dbReference>
<dbReference type="InterPro" id="IPR036291">
    <property type="entry name" value="NAD(P)-bd_dom_sf"/>
</dbReference>
<name>A0ABT4JPR1_9GAMM</name>
<keyword evidence="6 10" id="KW-0521">NADP</keyword>
<dbReference type="PANTHER" id="PTHR43765">
    <property type="entry name" value="2-DEHYDROPANTOATE 2-REDUCTASE-RELATED"/>
    <property type="match status" value="1"/>
</dbReference>
<evidence type="ECO:0000313" key="14">
    <source>
        <dbReference type="Proteomes" id="UP001149719"/>
    </source>
</evidence>
<evidence type="ECO:0000256" key="5">
    <source>
        <dbReference type="ARBA" id="ARBA00022655"/>
    </source>
</evidence>
<dbReference type="InterPro" id="IPR003710">
    <property type="entry name" value="ApbA"/>
</dbReference>
<organism evidence="13 14">
    <name type="scientific">Marinomonas phaeophyticola</name>
    <dbReference type="NCBI Taxonomy" id="3004091"/>
    <lineage>
        <taxon>Bacteria</taxon>
        <taxon>Pseudomonadati</taxon>
        <taxon>Pseudomonadota</taxon>
        <taxon>Gammaproteobacteria</taxon>
        <taxon>Oceanospirillales</taxon>
        <taxon>Oceanospirillaceae</taxon>
        <taxon>Marinomonas</taxon>
    </lineage>
</organism>
<evidence type="ECO:0000313" key="13">
    <source>
        <dbReference type="EMBL" id="MCZ2720350.1"/>
    </source>
</evidence>
<dbReference type="RefSeq" id="WP_269122171.1">
    <property type="nucleotide sequence ID" value="NZ_JAPUBN010000006.1"/>
</dbReference>
<evidence type="ECO:0000259" key="11">
    <source>
        <dbReference type="Pfam" id="PF02558"/>
    </source>
</evidence>
<evidence type="ECO:0000256" key="8">
    <source>
        <dbReference type="ARBA" id="ARBA00032024"/>
    </source>
</evidence>
<feature type="domain" description="Ketopantoate reductase C-terminal" evidence="12">
    <location>
        <begin position="179"/>
        <end position="309"/>
    </location>
</feature>
<dbReference type="InterPro" id="IPR013752">
    <property type="entry name" value="KPA_reductase"/>
</dbReference>
<dbReference type="InterPro" id="IPR050838">
    <property type="entry name" value="Ketopantoate_reductase"/>
</dbReference>
<dbReference type="Pfam" id="PF08546">
    <property type="entry name" value="ApbA_C"/>
    <property type="match status" value="1"/>
</dbReference>
<dbReference type="EC" id="1.1.1.169" evidence="3 10"/>
<dbReference type="SUPFAM" id="SSF48179">
    <property type="entry name" value="6-phosphogluconate dehydrogenase C-terminal domain-like"/>
    <property type="match status" value="1"/>
</dbReference>
<keyword evidence="14" id="KW-1185">Reference proteome</keyword>
<evidence type="ECO:0000256" key="2">
    <source>
        <dbReference type="ARBA" id="ARBA00007870"/>
    </source>
</evidence>
<evidence type="ECO:0000256" key="10">
    <source>
        <dbReference type="RuleBase" id="RU362068"/>
    </source>
</evidence>
<evidence type="ECO:0000259" key="12">
    <source>
        <dbReference type="Pfam" id="PF08546"/>
    </source>
</evidence>
<comment type="function">
    <text evidence="10">Catalyzes the NADPH-dependent reduction of ketopantoate into pantoic acid.</text>
</comment>
<comment type="catalytic activity">
    <reaction evidence="9 10">
        <text>(R)-pantoate + NADP(+) = 2-dehydropantoate + NADPH + H(+)</text>
        <dbReference type="Rhea" id="RHEA:16233"/>
        <dbReference type="ChEBI" id="CHEBI:11561"/>
        <dbReference type="ChEBI" id="CHEBI:15378"/>
        <dbReference type="ChEBI" id="CHEBI:15980"/>
        <dbReference type="ChEBI" id="CHEBI:57783"/>
        <dbReference type="ChEBI" id="CHEBI:58349"/>
        <dbReference type="EC" id="1.1.1.169"/>
    </reaction>
</comment>
<reference evidence="13" key="1">
    <citation type="submission" date="2022-12" db="EMBL/GenBank/DDBJ databases">
        <title>Marinomonas 15G1-11 sp. nov, isolated from marine algae.</title>
        <authorList>
            <person name="Butt M."/>
            <person name="Choi D.G."/>
            <person name="Kim J.M."/>
            <person name="Lee J.K."/>
            <person name="Baek J.H."/>
            <person name="Jeon C.O."/>
        </authorList>
    </citation>
    <scope>NUCLEOTIDE SEQUENCE</scope>
    <source>
        <strain evidence="13">15G1-11</strain>
    </source>
</reference>
<dbReference type="EMBL" id="JAPUBN010000006">
    <property type="protein sequence ID" value="MCZ2720350.1"/>
    <property type="molecule type" value="Genomic_DNA"/>
</dbReference>
<dbReference type="InterPro" id="IPR013328">
    <property type="entry name" value="6PGD_dom2"/>
</dbReference>
<evidence type="ECO:0000256" key="9">
    <source>
        <dbReference type="ARBA" id="ARBA00048793"/>
    </source>
</evidence>
<evidence type="ECO:0000256" key="6">
    <source>
        <dbReference type="ARBA" id="ARBA00022857"/>
    </source>
</evidence>
<dbReference type="NCBIfam" id="TIGR00745">
    <property type="entry name" value="apbA_panE"/>
    <property type="match status" value="1"/>
</dbReference>
<dbReference type="SUPFAM" id="SSF51735">
    <property type="entry name" value="NAD(P)-binding Rossmann-fold domains"/>
    <property type="match status" value="1"/>
</dbReference>
<dbReference type="InterPro" id="IPR013332">
    <property type="entry name" value="KPR_N"/>
</dbReference>
<evidence type="ECO:0000256" key="4">
    <source>
        <dbReference type="ARBA" id="ARBA00019465"/>
    </source>
</evidence>
<keyword evidence="5 10" id="KW-0566">Pantothenate biosynthesis</keyword>
<comment type="similarity">
    <text evidence="2 10">Belongs to the ketopantoate reductase family.</text>
</comment>
<proteinExistence type="inferred from homology"/>
<evidence type="ECO:0000256" key="3">
    <source>
        <dbReference type="ARBA" id="ARBA00013014"/>
    </source>
</evidence>
<dbReference type="GO" id="GO:0008677">
    <property type="term" value="F:2-dehydropantoate 2-reductase activity"/>
    <property type="evidence" value="ECO:0007669"/>
    <property type="project" value="UniProtKB-EC"/>
</dbReference>
<evidence type="ECO:0000256" key="1">
    <source>
        <dbReference type="ARBA" id="ARBA00004994"/>
    </source>
</evidence>
<keyword evidence="7 10" id="KW-0560">Oxidoreductase</keyword>
<feature type="domain" description="Ketopantoate reductase N-terminal" evidence="11">
    <location>
        <begin position="10"/>
        <end position="159"/>
    </location>
</feature>